<dbReference type="InterPro" id="IPR013094">
    <property type="entry name" value="AB_hydrolase_3"/>
</dbReference>
<dbReference type="SUPFAM" id="SSF53474">
    <property type="entry name" value="alpha/beta-Hydrolases"/>
    <property type="match status" value="1"/>
</dbReference>
<dbReference type="InterPro" id="IPR029058">
    <property type="entry name" value="AB_hydrolase_fold"/>
</dbReference>
<comment type="caution">
    <text evidence="4">The sequence shown here is derived from an EMBL/GenBank/DDBJ whole genome shotgun (WGS) entry which is preliminary data.</text>
</comment>
<dbReference type="PANTHER" id="PTHR48081:SF8">
    <property type="entry name" value="ALPHA_BETA HYDROLASE FOLD-3 DOMAIN-CONTAINING PROTEIN-RELATED"/>
    <property type="match status" value="1"/>
</dbReference>
<dbReference type="Gene3D" id="3.40.50.1820">
    <property type="entry name" value="alpha/beta hydrolase"/>
    <property type="match status" value="1"/>
</dbReference>
<evidence type="ECO:0000313" key="4">
    <source>
        <dbReference type="EMBL" id="MDN4160402.1"/>
    </source>
</evidence>
<dbReference type="InterPro" id="IPR050300">
    <property type="entry name" value="GDXG_lipolytic_enzyme"/>
</dbReference>
<proteinExistence type="predicted"/>
<feature type="region of interest" description="Disordered" evidence="2">
    <location>
        <begin position="31"/>
        <end position="54"/>
    </location>
</feature>
<keyword evidence="5" id="KW-1185">Reference proteome</keyword>
<gene>
    <name evidence="4" type="ORF">QWY29_03465</name>
</gene>
<organism evidence="4 5">
    <name type="scientific">Nocardioides abyssi</name>
    <dbReference type="NCBI Taxonomy" id="3058370"/>
    <lineage>
        <taxon>Bacteria</taxon>
        <taxon>Bacillati</taxon>
        <taxon>Actinomycetota</taxon>
        <taxon>Actinomycetes</taxon>
        <taxon>Propionibacteriales</taxon>
        <taxon>Nocardioidaceae</taxon>
        <taxon>Nocardioides</taxon>
    </lineage>
</organism>
<dbReference type="PANTHER" id="PTHR48081">
    <property type="entry name" value="AB HYDROLASE SUPERFAMILY PROTEIN C4A8.06C"/>
    <property type="match status" value="1"/>
</dbReference>
<keyword evidence="1 4" id="KW-0378">Hydrolase</keyword>
<reference evidence="4" key="1">
    <citation type="submission" date="2023-06" db="EMBL/GenBank/DDBJ databases">
        <title>Draft genome sequence of Nocardioides sp. SOB72.</title>
        <authorList>
            <person name="Zhang G."/>
        </authorList>
    </citation>
    <scope>NUCLEOTIDE SEQUENCE</scope>
    <source>
        <strain evidence="4">SOB72</strain>
    </source>
</reference>
<dbReference type="Pfam" id="PF07859">
    <property type="entry name" value="Abhydrolase_3"/>
    <property type="match status" value="1"/>
</dbReference>
<name>A0ABT8EQH9_9ACTN</name>
<evidence type="ECO:0000256" key="1">
    <source>
        <dbReference type="ARBA" id="ARBA00022801"/>
    </source>
</evidence>
<evidence type="ECO:0000256" key="2">
    <source>
        <dbReference type="SAM" id="MobiDB-lite"/>
    </source>
</evidence>
<feature type="domain" description="Alpha/beta hydrolase fold-3" evidence="3">
    <location>
        <begin position="91"/>
        <end position="290"/>
    </location>
</feature>
<accession>A0ABT8EQH9</accession>
<protein>
    <submittedName>
        <fullName evidence="4">Alpha/beta hydrolase</fullName>
    </submittedName>
</protein>
<dbReference type="Proteomes" id="UP001168537">
    <property type="component" value="Unassembled WGS sequence"/>
</dbReference>
<evidence type="ECO:0000259" key="3">
    <source>
        <dbReference type="Pfam" id="PF07859"/>
    </source>
</evidence>
<dbReference type="RefSeq" id="WP_300959257.1">
    <property type="nucleotide sequence ID" value="NZ_JAUHJR010000001.1"/>
</dbReference>
<evidence type="ECO:0000313" key="5">
    <source>
        <dbReference type="Proteomes" id="UP001168537"/>
    </source>
</evidence>
<dbReference type="EMBL" id="JAUHJR010000001">
    <property type="protein sequence ID" value="MDN4160402.1"/>
    <property type="molecule type" value="Genomic_DNA"/>
</dbReference>
<feature type="compositionally biased region" description="Basic and acidic residues" evidence="2">
    <location>
        <begin position="31"/>
        <end position="47"/>
    </location>
</feature>
<dbReference type="GO" id="GO:0016787">
    <property type="term" value="F:hydrolase activity"/>
    <property type="evidence" value="ECO:0007669"/>
    <property type="project" value="UniProtKB-KW"/>
</dbReference>
<sequence>MTVHWEVDGRAPTPWTRLYVLGMRARRDKEAFEGEEHTLRKAREAQRQGDASPTRLTRCVRRVATAPGDGQRDRMTTWVVRPRRAEPRARVLYVHGGGYVHPLTPDYWRLVRALSGRVGAAEVVVPAYPLAPDATVDDVLPRLLDLAREAAADDLPLVLMGDSAGGALVLVLARCLRDEGGPQADRAVALSPWLDPTLDEDAVRDLEPTDPMLAESGLRAAARWWAGSRPPTDPLVDPLHDDLAGLPPVHLHIGDRDILRPAVDDLAARARGEAVEVHVHEVPAMFHVWMTRAVPEAARTRRRLAALVREVGGGR</sequence>